<protein>
    <recommendedName>
        <fullName evidence="3">Protein TusB</fullName>
    </recommendedName>
    <alternativeName>
        <fullName evidence="3">tRNA 2-thiouridine synthesizing protein B</fullName>
    </alternativeName>
</protein>
<reference evidence="4 5" key="1">
    <citation type="submission" date="2021-08" db="EMBL/GenBank/DDBJ databases">
        <title>Culture and genomic analysis of Symbiopectobacterium purcellii sp. nov. gen. nov., isolated from the leafhopper Empoasca decipiens.</title>
        <authorList>
            <person name="Nadal-Jimenez P."/>
            <person name="Siozios S."/>
            <person name="Halliday N."/>
            <person name="Camara M."/>
            <person name="Hurst G.D.D."/>
        </authorList>
    </citation>
    <scope>NUCLEOTIDE SEQUENCE [LARGE SCALE GENOMIC DNA]</scope>
    <source>
        <strain evidence="4 5">SyEd1</strain>
    </source>
</reference>
<dbReference type="Gene3D" id="3.40.1260.10">
    <property type="entry name" value="DsrEFH-like"/>
    <property type="match status" value="1"/>
</dbReference>
<dbReference type="EMBL" id="CP081864">
    <property type="protein sequence ID" value="QZN95664.1"/>
    <property type="molecule type" value="Genomic_DNA"/>
</dbReference>
<sequence>MQPVTQPLKTRLHTLSRSPYHTDIDAMLRCVLPQDALLLLQDGVIAALRQGPVAARLLTLGIPVYALHEDVVARGLVEQISTSIPLVDYTEFVRLTAQHAVQLAW</sequence>
<dbReference type="Proteomes" id="UP000825886">
    <property type="component" value="Chromosome"/>
</dbReference>
<comment type="similarity">
    <text evidence="3">Belongs to the DsrH/TusB family.</text>
</comment>
<dbReference type="NCBIfam" id="NF010035">
    <property type="entry name" value="PRK13510.1"/>
    <property type="match status" value="1"/>
</dbReference>
<evidence type="ECO:0000256" key="3">
    <source>
        <dbReference type="HAMAP-Rule" id="MF_01564"/>
    </source>
</evidence>
<evidence type="ECO:0000313" key="5">
    <source>
        <dbReference type="Proteomes" id="UP000825886"/>
    </source>
</evidence>
<comment type="subunit">
    <text evidence="3">Heterohexamer, formed by a dimer of trimers. The hexameric TusBCD complex contains 2 copies each of TusB, TusC and TusD. The TusBCD complex interacts with TusE.</text>
</comment>
<dbReference type="InterPro" id="IPR027396">
    <property type="entry name" value="DsrEFH-like"/>
</dbReference>
<proteinExistence type="inferred from homology"/>
<keyword evidence="2 3" id="KW-0819">tRNA processing</keyword>
<evidence type="ECO:0000256" key="1">
    <source>
        <dbReference type="ARBA" id="ARBA00022490"/>
    </source>
</evidence>
<name>A0ABX9AQ90_9ENTR</name>
<accession>A0ABX9AQ90</accession>
<comment type="function">
    <text evidence="3">Part of a sulfur-relay system required for 2-thiolation of 5-methylaminomethyl-2-thiouridine (mnm(5)s(2)U) at tRNA wobble positions.</text>
</comment>
<dbReference type="GO" id="GO:0016740">
    <property type="term" value="F:transferase activity"/>
    <property type="evidence" value="ECO:0007669"/>
    <property type="project" value="UniProtKB-KW"/>
</dbReference>
<dbReference type="InterPro" id="IPR007215">
    <property type="entry name" value="Sulphur_relay_TusB/DsrH"/>
</dbReference>
<gene>
    <name evidence="3 4" type="primary">tusB</name>
    <name evidence="4" type="ORF">K6K13_21360</name>
</gene>
<comment type="subcellular location">
    <subcellularLocation>
        <location evidence="3">Cytoplasm</location>
    </subcellularLocation>
</comment>
<evidence type="ECO:0000313" key="4">
    <source>
        <dbReference type="EMBL" id="QZN95664.1"/>
    </source>
</evidence>
<dbReference type="NCBIfam" id="TIGR03011">
    <property type="entry name" value="sulf_tusB_dsrH"/>
    <property type="match status" value="1"/>
</dbReference>
<dbReference type="PANTHER" id="PTHR37526:SF1">
    <property type="entry name" value="PROTEIN TUSB"/>
    <property type="match status" value="1"/>
</dbReference>
<dbReference type="PANTHER" id="PTHR37526">
    <property type="entry name" value="PROTEIN TUSB"/>
    <property type="match status" value="1"/>
</dbReference>
<dbReference type="Pfam" id="PF04077">
    <property type="entry name" value="DsrH"/>
    <property type="match status" value="1"/>
</dbReference>
<organism evidence="4 5">
    <name type="scientific">Symbiopectobacterium purcellii</name>
    <dbReference type="NCBI Taxonomy" id="2871826"/>
    <lineage>
        <taxon>Bacteria</taxon>
        <taxon>Pseudomonadati</taxon>
        <taxon>Pseudomonadota</taxon>
        <taxon>Gammaproteobacteria</taxon>
        <taxon>Enterobacterales</taxon>
        <taxon>Enterobacteriaceae</taxon>
    </lineage>
</organism>
<dbReference type="InterPro" id="IPR023526">
    <property type="entry name" value="Sulphur_relay_TusB"/>
</dbReference>
<dbReference type="HAMAP" id="MF_01564">
    <property type="entry name" value="Thiourid_synth_B"/>
    <property type="match status" value="1"/>
</dbReference>
<keyword evidence="5" id="KW-1185">Reference proteome</keyword>
<dbReference type="SUPFAM" id="SSF75169">
    <property type="entry name" value="DsrEFH-like"/>
    <property type="match status" value="1"/>
</dbReference>
<evidence type="ECO:0000256" key="2">
    <source>
        <dbReference type="ARBA" id="ARBA00022694"/>
    </source>
</evidence>
<keyword evidence="4" id="KW-0808">Transferase</keyword>
<dbReference type="RefSeq" id="WP_222158742.1">
    <property type="nucleotide sequence ID" value="NZ_CP081864.1"/>
</dbReference>
<keyword evidence="1 3" id="KW-0963">Cytoplasm</keyword>